<dbReference type="Proteomes" id="UP000229344">
    <property type="component" value="Unassembled WGS sequence"/>
</dbReference>
<proteinExistence type="predicted"/>
<dbReference type="InterPro" id="IPR043728">
    <property type="entry name" value="DUF5671"/>
</dbReference>
<evidence type="ECO:0000313" key="4">
    <source>
        <dbReference type="Proteomes" id="UP000229344"/>
    </source>
</evidence>
<comment type="caution">
    <text evidence="3">The sequence shown here is derived from an EMBL/GenBank/DDBJ whole genome shotgun (WGS) entry which is preliminary data.</text>
</comment>
<feature type="domain" description="DUF5671" evidence="2">
    <location>
        <begin position="9"/>
        <end position="135"/>
    </location>
</feature>
<evidence type="ECO:0000259" key="2">
    <source>
        <dbReference type="Pfam" id="PF18920"/>
    </source>
</evidence>
<accession>A0A2H0UDM9</accession>
<organism evidence="3 4">
    <name type="scientific">Candidatus Kaiserbacteria bacterium CG10_big_fil_rev_8_21_14_0_10_47_16</name>
    <dbReference type="NCBI Taxonomy" id="1974608"/>
    <lineage>
        <taxon>Bacteria</taxon>
        <taxon>Candidatus Kaiseribacteriota</taxon>
    </lineage>
</organism>
<reference evidence="4" key="1">
    <citation type="submission" date="2017-09" db="EMBL/GenBank/DDBJ databases">
        <title>Depth-based differentiation of microbial function through sediment-hosted aquifers and enrichment of novel symbionts in the deep terrestrial subsurface.</title>
        <authorList>
            <person name="Probst A.J."/>
            <person name="Ladd B."/>
            <person name="Jarett J.K."/>
            <person name="Geller-Mcgrath D.E."/>
            <person name="Sieber C.M.K."/>
            <person name="Emerson J.B."/>
            <person name="Anantharaman K."/>
            <person name="Thomas B.C."/>
            <person name="Malmstrom R."/>
            <person name="Stieglmeier M."/>
            <person name="Klingl A."/>
            <person name="Woyke T."/>
            <person name="Ryan C.M."/>
            <person name="Banfield J.F."/>
        </authorList>
    </citation>
    <scope>NUCLEOTIDE SEQUENCE [LARGE SCALE GENOMIC DNA]</scope>
</reference>
<sequence>MEHTAKNFVLQLGSLITLYVSLTAVILVAFGIINISFPDAAEGYWAYDSAQSSIRYGIAMVLVFFPTYIVLTRMVNQTRRQSEGKYLGLTRWLVYLSLLVGGGILLGDLVTVILTFLNGEITTRFILKALTLLVVIGAALEYYILDVRGYWNTHESASKMFGAASVVVAIAAIVLGFYQIDAPSQVRDSRIDDQQVQNLSEIQWRIEDYYRVNAALPVSLTEVYTEVSAPVAPEGRAAYTYERMSNTTFELCATFAAESTDQSRSIASPMMEKGGIVNPYNWDHGVGETCFERTVAPL</sequence>
<name>A0A2H0UDM9_9BACT</name>
<feature type="transmembrane region" description="Helical" evidence="1">
    <location>
        <begin position="53"/>
        <end position="71"/>
    </location>
</feature>
<evidence type="ECO:0000313" key="3">
    <source>
        <dbReference type="EMBL" id="PIR84460.1"/>
    </source>
</evidence>
<evidence type="ECO:0000256" key="1">
    <source>
        <dbReference type="SAM" id="Phobius"/>
    </source>
</evidence>
<dbReference type="EMBL" id="PFBI01000006">
    <property type="protein sequence ID" value="PIR84460.1"/>
    <property type="molecule type" value="Genomic_DNA"/>
</dbReference>
<protein>
    <recommendedName>
        <fullName evidence="2">DUF5671 domain-containing protein</fullName>
    </recommendedName>
</protein>
<keyword evidence="1" id="KW-1133">Transmembrane helix</keyword>
<feature type="transmembrane region" description="Helical" evidence="1">
    <location>
        <begin position="157"/>
        <end position="178"/>
    </location>
</feature>
<keyword evidence="1" id="KW-0812">Transmembrane</keyword>
<feature type="transmembrane region" description="Helical" evidence="1">
    <location>
        <begin position="92"/>
        <end position="119"/>
    </location>
</feature>
<keyword evidence="1" id="KW-0472">Membrane</keyword>
<dbReference type="Pfam" id="PF18920">
    <property type="entry name" value="DUF5671"/>
    <property type="match status" value="1"/>
</dbReference>
<feature type="transmembrane region" description="Helical" evidence="1">
    <location>
        <begin position="125"/>
        <end position="145"/>
    </location>
</feature>
<feature type="transmembrane region" description="Helical" evidence="1">
    <location>
        <begin position="12"/>
        <end position="33"/>
    </location>
</feature>
<dbReference type="AlphaFoldDB" id="A0A2H0UDM9"/>
<gene>
    <name evidence="3" type="ORF">COU16_02675</name>
</gene>